<dbReference type="InterPro" id="IPR043128">
    <property type="entry name" value="Rev_trsase/Diguanyl_cyclase"/>
</dbReference>
<keyword evidence="5" id="KW-1185">Reference proteome</keyword>
<organism evidence="4 5">
    <name type="scientific">Jannaschia ovalis</name>
    <dbReference type="NCBI Taxonomy" id="3038773"/>
    <lineage>
        <taxon>Bacteria</taxon>
        <taxon>Pseudomonadati</taxon>
        <taxon>Pseudomonadota</taxon>
        <taxon>Alphaproteobacteria</taxon>
        <taxon>Rhodobacterales</taxon>
        <taxon>Roseobacteraceae</taxon>
        <taxon>Jannaschia</taxon>
    </lineage>
</organism>
<evidence type="ECO:0000259" key="2">
    <source>
        <dbReference type="PROSITE" id="PS50883"/>
    </source>
</evidence>
<keyword evidence="4" id="KW-0378">Hydrolase</keyword>
<dbReference type="InterPro" id="IPR029787">
    <property type="entry name" value="Nucleotide_cyclase"/>
</dbReference>
<dbReference type="PROSITE" id="PS50883">
    <property type="entry name" value="EAL"/>
    <property type="match status" value="1"/>
</dbReference>
<dbReference type="Pfam" id="PF00990">
    <property type="entry name" value="GGDEF"/>
    <property type="match status" value="1"/>
</dbReference>
<feature type="compositionally biased region" description="Low complexity" evidence="1">
    <location>
        <begin position="13"/>
        <end position="26"/>
    </location>
</feature>
<dbReference type="InterPro" id="IPR035919">
    <property type="entry name" value="EAL_sf"/>
</dbReference>
<dbReference type="PANTHER" id="PTHR33121">
    <property type="entry name" value="CYCLIC DI-GMP PHOSPHODIESTERASE PDEF"/>
    <property type="match status" value="1"/>
</dbReference>
<evidence type="ECO:0000313" key="5">
    <source>
        <dbReference type="Proteomes" id="UP001243420"/>
    </source>
</evidence>
<sequence>MPGWIERLTGRTGPSAAADGPAAAAGARRRSRADPPSGAGGAIALLDVDALKTVNDDEDFDTGDRLLNAMGDVLRRALPKGAGMERLESGRFLLWLPEMALADASALADRLRRHAGAAIVDGRRGPVARTLSAGVIGSLPEETRSRALLHADMVLARAKALGGDRTETGRVPAAPSLVPAREAVEAAVARREMEYHVQPIVDLRDRRTVGVEALLRWTRGDGVALAPGQFIDTLSRIPESGSDRFAELALQAALPFVTAPTPCYCAFNISGAVLDGRGSPGCRWLSMLLEHLPPDRLVVEIVESAVIVKPDRAAELIERLRARGVRVALDDFGTGLSNLERLRQYPVDIVKIDRSFVDGVGHDGREEAILHCIGELARTLDFDVICEGIETDAQTDLLSALGIHFGQGYHLGRPAPGPDWAARLAAPD</sequence>
<dbReference type="Gene3D" id="3.20.20.450">
    <property type="entry name" value="EAL domain"/>
    <property type="match status" value="1"/>
</dbReference>
<dbReference type="GO" id="GO:0071111">
    <property type="term" value="F:cyclic-guanylate-specific phosphodiesterase activity"/>
    <property type="evidence" value="ECO:0007669"/>
    <property type="project" value="UniProtKB-EC"/>
</dbReference>
<dbReference type="SUPFAM" id="SSF141868">
    <property type="entry name" value="EAL domain-like"/>
    <property type="match status" value="1"/>
</dbReference>
<accession>A0ABY8LDU8</accession>
<gene>
    <name evidence="4" type="ORF">P8627_04315</name>
</gene>
<dbReference type="InterPro" id="IPR050706">
    <property type="entry name" value="Cyclic-di-GMP_PDE-like"/>
</dbReference>
<proteinExistence type="predicted"/>
<dbReference type="EC" id="3.1.4.52" evidence="4"/>
<feature type="domain" description="EAL" evidence="2">
    <location>
        <begin position="177"/>
        <end position="428"/>
    </location>
</feature>
<dbReference type="SMART" id="SM00267">
    <property type="entry name" value="GGDEF"/>
    <property type="match status" value="1"/>
</dbReference>
<feature type="domain" description="GGDEF" evidence="3">
    <location>
        <begin position="39"/>
        <end position="171"/>
    </location>
</feature>
<dbReference type="Proteomes" id="UP001243420">
    <property type="component" value="Chromosome"/>
</dbReference>
<evidence type="ECO:0000313" key="4">
    <source>
        <dbReference type="EMBL" id="WGH79496.1"/>
    </source>
</evidence>
<dbReference type="InterPro" id="IPR000160">
    <property type="entry name" value="GGDEF_dom"/>
</dbReference>
<evidence type="ECO:0000256" key="1">
    <source>
        <dbReference type="SAM" id="MobiDB-lite"/>
    </source>
</evidence>
<dbReference type="PROSITE" id="PS50887">
    <property type="entry name" value="GGDEF"/>
    <property type="match status" value="1"/>
</dbReference>
<protein>
    <submittedName>
        <fullName evidence="4">GGDEF domain-containing phosphodiesterase</fullName>
        <ecNumber evidence="4">3.1.4.52</ecNumber>
    </submittedName>
</protein>
<feature type="region of interest" description="Disordered" evidence="1">
    <location>
        <begin position="1"/>
        <end position="38"/>
    </location>
</feature>
<evidence type="ECO:0000259" key="3">
    <source>
        <dbReference type="PROSITE" id="PS50887"/>
    </source>
</evidence>
<dbReference type="PANTHER" id="PTHR33121:SF79">
    <property type="entry name" value="CYCLIC DI-GMP PHOSPHODIESTERASE PDED-RELATED"/>
    <property type="match status" value="1"/>
</dbReference>
<dbReference type="EMBL" id="CP122537">
    <property type="protein sequence ID" value="WGH79496.1"/>
    <property type="molecule type" value="Genomic_DNA"/>
</dbReference>
<dbReference type="RefSeq" id="WP_279966371.1">
    <property type="nucleotide sequence ID" value="NZ_CP122537.1"/>
</dbReference>
<reference evidence="4 5" key="1">
    <citation type="submission" date="2023-04" db="EMBL/GenBank/DDBJ databases">
        <title>Jannaschia ovalis sp. nov., a marine bacterium isolated from sea tidal flat.</title>
        <authorList>
            <person name="Kwon D.Y."/>
            <person name="Kim J.-J."/>
        </authorList>
    </citation>
    <scope>NUCLEOTIDE SEQUENCE [LARGE SCALE GENOMIC DNA]</scope>
    <source>
        <strain evidence="4 5">GRR-S6-38</strain>
    </source>
</reference>
<dbReference type="Gene3D" id="3.30.70.270">
    <property type="match status" value="1"/>
</dbReference>
<dbReference type="SMART" id="SM00052">
    <property type="entry name" value="EAL"/>
    <property type="match status" value="1"/>
</dbReference>
<dbReference type="InterPro" id="IPR001633">
    <property type="entry name" value="EAL_dom"/>
</dbReference>
<name>A0ABY8LDU8_9RHOB</name>
<dbReference type="CDD" id="cd01948">
    <property type="entry name" value="EAL"/>
    <property type="match status" value="1"/>
</dbReference>
<dbReference type="Pfam" id="PF00563">
    <property type="entry name" value="EAL"/>
    <property type="match status" value="1"/>
</dbReference>
<dbReference type="SUPFAM" id="SSF55073">
    <property type="entry name" value="Nucleotide cyclase"/>
    <property type="match status" value="1"/>
</dbReference>